<name>A0A067QCA5_9AGAM</name>
<keyword evidence="1" id="KW-0548">Nucleotidyltransferase</keyword>
<comment type="catalytic activity">
    <reaction evidence="1">
        <text>RNA(n) + a ribonucleoside 5'-triphosphate = RNA(n+1) + diphosphate</text>
        <dbReference type="Rhea" id="RHEA:21248"/>
        <dbReference type="Rhea" id="RHEA-COMP:14527"/>
        <dbReference type="Rhea" id="RHEA-COMP:17342"/>
        <dbReference type="ChEBI" id="CHEBI:33019"/>
        <dbReference type="ChEBI" id="CHEBI:61557"/>
        <dbReference type="ChEBI" id="CHEBI:140395"/>
        <dbReference type="EC" id="2.7.7.48"/>
    </reaction>
</comment>
<feature type="coiled-coil region" evidence="2">
    <location>
        <begin position="998"/>
        <end position="1029"/>
    </location>
</feature>
<dbReference type="InterPro" id="IPR057596">
    <property type="entry name" value="RDRP_core"/>
</dbReference>
<evidence type="ECO:0000259" key="3">
    <source>
        <dbReference type="Pfam" id="PF05183"/>
    </source>
</evidence>
<evidence type="ECO:0000256" key="1">
    <source>
        <dbReference type="RuleBase" id="RU363098"/>
    </source>
</evidence>
<dbReference type="EC" id="2.7.7.48" evidence="1"/>
<evidence type="ECO:0000313" key="4">
    <source>
        <dbReference type="EMBL" id="KDQ63790.1"/>
    </source>
</evidence>
<dbReference type="GO" id="GO:0031380">
    <property type="term" value="C:nuclear RNA-directed RNA polymerase complex"/>
    <property type="evidence" value="ECO:0007669"/>
    <property type="project" value="TreeGrafter"/>
</dbReference>
<dbReference type="OrthoDB" id="6513042at2759"/>
<keyword evidence="5" id="KW-1185">Reference proteome</keyword>
<keyword evidence="1" id="KW-0808">Transferase</keyword>
<gene>
    <name evidence="4" type="ORF">JAAARDRAFT_120957</name>
</gene>
<dbReference type="PANTHER" id="PTHR23079">
    <property type="entry name" value="RNA-DEPENDENT RNA POLYMERASE"/>
    <property type="match status" value="1"/>
</dbReference>
<dbReference type="EMBL" id="KL197710">
    <property type="protein sequence ID" value="KDQ63790.1"/>
    <property type="molecule type" value="Genomic_DNA"/>
</dbReference>
<dbReference type="PANTHER" id="PTHR23079:SF55">
    <property type="entry name" value="RNA-DIRECTED RNA POLYMERASE"/>
    <property type="match status" value="1"/>
</dbReference>
<reference evidence="5" key="1">
    <citation type="journal article" date="2014" name="Proc. Natl. Acad. Sci. U.S.A.">
        <title>Extensive sampling of basidiomycete genomes demonstrates inadequacy of the white-rot/brown-rot paradigm for wood decay fungi.</title>
        <authorList>
            <person name="Riley R."/>
            <person name="Salamov A.A."/>
            <person name="Brown D.W."/>
            <person name="Nagy L.G."/>
            <person name="Floudas D."/>
            <person name="Held B.W."/>
            <person name="Levasseur A."/>
            <person name="Lombard V."/>
            <person name="Morin E."/>
            <person name="Otillar R."/>
            <person name="Lindquist E.A."/>
            <person name="Sun H."/>
            <person name="LaButti K.M."/>
            <person name="Schmutz J."/>
            <person name="Jabbour D."/>
            <person name="Luo H."/>
            <person name="Baker S.E."/>
            <person name="Pisabarro A.G."/>
            <person name="Walton J.D."/>
            <person name="Blanchette R.A."/>
            <person name="Henrissat B."/>
            <person name="Martin F."/>
            <person name="Cullen D."/>
            <person name="Hibbett D.S."/>
            <person name="Grigoriev I.V."/>
        </authorList>
    </citation>
    <scope>NUCLEOTIDE SEQUENCE [LARGE SCALE GENOMIC DNA]</scope>
    <source>
        <strain evidence="5">MUCL 33604</strain>
    </source>
</reference>
<dbReference type="AlphaFoldDB" id="A0A067QCA5"/>
<dbReference type="Pfam" id="PF05183">
    <property type="entry name" value="RdRP"/>
    <property type="match status" value="1"/>
</dbReference>
<dbReference type="GO" id="GO:0003723">
    <property type="term" value="F:RNA binding"/>
    <property type="evidence" value="ECO:0007669"/>
    <property type="project" value="UniProtKB-KW"/>
</dbReference>
<dbReference type="Proteomes" id="UP000027265">
    <property type="component" value="Unassembled WGS sequence"/>
</dbReference>
<dbReference type="InParanoid" id="A0A067QCA5"/>
<proteinExistence type="inferred from homology"/>
<dbReference type="STRING" id="933084.A0A067QCA5"/>
<evidence type="ECO:0000313" key="5">
    <source>
        <dbReference type="Proteomes" id="UP000027265"/>
    </source>
</evidence>
<comment type="similarity">
    <text evidence="1">Belongs to the RdRP family.</text>
</comment>
<keyword evidence="1" id="KW-0694">RNA-binding</keyword>
<feature type="domain" description="RDRP core" evidence="3">
    <location>
        <begin position="400"/>
        <end position="989"/>
    </location>
</feature>
<dbReference type="FunCoup" id="A0A067QCA5">
    <property type="interactions" value="4"/>
</dbReference>
<keyword evidence="1" id="KW-0696">RNA-directed RNA polymerase</keyword>
<evidence type="ECO:0000256" key="2">
    <source>
        <dbReference type="SAM" id="Coils"/>
    </source>
</evidence>
<protein>
    <recommendedName>
        <fullName evidence="1">RNA-dependent RNA polymerase</fullName>
        <ecNumber evidence="1">2.7.7.48</ecNumber>
    </recommendedName>
</protein>
<dbReference type="GO" id="GO:0003968">
    <property type="term" value="F:RNA-directed RNA polymerase activity"/>
    <property type="evidence" value="ECO:0007669"/>
    <property type="project" value="UniProtKB-KW"/>
</dbReference>
<sequence>MDIFMKSISWSATVAQVEREIALVLHAPDFTPSSSIPLNFKVVLFPGQRGSGRLHSGRGKLTLPMESVGTRFLSDYGGAEPHRTIVVLNRRIQFEKSRKEPRAGEVEEIRRMPYRDLRAREEQARRTDELQSNSVSVRSLQFGWECRDGVFSPEWERVCSYPCHLTFSEEGRELRIKQLNPLETLIIAVRFSQIDWVSAVMGQSNEPVLFFSMMSPPLFESELPPILAQGVLAMQGPRFRGTIYDVSPRKRLTAFDNHHSPIAPYVSLALRVVCQSRQDLVTFRHLCKHAHGLTPTNFDYPVEHRQLFATPVLEMYNRWLPTLDWPVAFQVEALTYNLTLDVKEMLTLRAPIEELVRDHGSLYASEFLRHFRSEARILYDSEPIPPTVSDALFDCLRVTVTPTGFHLDGPFPEQSNRVMRKHPDNHDSFLRVNFVDETLLQFRFDREVDGPGFIKDRVGGALHNGLHIGGRFFQFLAYSQSALKEHAVWFVKEFEDSHLGCVNATTIIRDLGRFDNLAFDQKLIYCPARYGARVSQAFTATDASISVEAEEVLMDNDVERNGSCFTDGVGTLSLQLAREITKELRAKRRRGRSRRDHPRAFQVRFMGSKGMLSVDHTLSGNAISLRPSMIKFDAPSSLTIEIARAFDRPGKYYLNRPLIMLLEGLGVPYSVFQDLQDVAVREAQESAQSLDRAAKLMEVHGLGTSFRLPSVLHGLHKCQLDILDDDFYQQSMEFAINHVLRELKHRARIPVNEAQSWTLVGVADTHGFLQEGEIFACVKCLESSQLIFLEGDALISRSPTIHPGDVQVVRAIGRPPPGSPFEKESLPNCVVFSIHGTRSLPSMLGGGDLDGDVYNVTTFPSLLAKATYEAASYDPAPKKLLDRHSTMEDVADFVVDYINSDVLGIVATNWLIIADQSENGIFDEDCLKLAALHSDAVDYPKSGQPVPLRNIPKLKFKERPDWNAPETLGSSSLQYYQSQRAIGKLFRAIDLPALPEARRAANLQRRRLREEHEESLDELMEELSLAGEDEDDPVFMAVENHLSQLFDQYASQLQSICITHTLSRSRSAMLTEAEAVVGTIVANCSQARKRRDVMSQLREQTAALVSGIRDEISGDDDTTLYEQLERAWLAWRIAIAGQERFGAKSFWWITLGLVFDAVKDLEEEDRRSTIR</sequence>
<dbReference type="GO" id="GO:0030422">
    <property type="term" value="P:siRNA processing"/>
    <property type="evidence" value="ECO:0007669"/>
    <property type="project" value="TreeGrafter"/>
</dbReference>
<dbReference type="HOGENOM" id="CLU_001366_2_1_1"/>
<accession>A0A067QCA5</accession>
<keyword evidence="2" id="KW-0175">Coiled coil</keyword>
<dbReference type="InterPro" id="IPR007855">
    <property type="entry name" value="RDRP"/>
</dbReference>
<organism evidence="4 5">
    <name type="scientific">Jaapia argillacea MUCL 33604</name>
    <dbReference type="NCBI Taxonomy" id="933084"/>
    <lineage>
        <taxon>Eukaryota</taxon>
        <taxon>Fungi</taxon>
        <taxon>Dikarya</taxon>
        <taxon>Basidiomycota</taxon>
        <taxon>Agaricomycotina</taxon>
        <taxon>Agaricomycetes</taxon>
        <taxon>Agaricomycetidae</taxon>
        <taxon>Jaapiales</taxon>
        <taxon>Jaapiaceae</taxon>
        <taxon>Jaapia</taxon>
    </lineage>
</organism>